<accession>A0A838A6B3</accession>
<reference evidence="2 3" key="1">
    <citation type="submission" date="2020-07" db="EMBL/GenBank/DDBJ databases">
        <title>Genome of Haloechinothrix sp.</title>
        <authorList>
            <person name="Tang S.-K."/>
            <person name="Yang L."/>
            <person name="Zhu W.-Y."/>
        </authorList>
    </citation>
    <scope>NUCLEOTIDE SEQUENCE [LARGE SCALE GENOMIC DNA]</scope>
    <source>
        <strain evidence="2 3">YIM 98757</strain>
    </source>
</reference>
<proteinExistence type="predicted"/>
<comment type="caution">
    <text evidence="2">The sequence shown here is derived from an EMBL/GenBank/DDBJ whole genome shotgun (WGS) entry which is preliminary data.</text>
</comment>
<dbReference type="EMBL" id="JACCKD010000001">
    <property type="protein sequence ID" value="MBA0124395.1"/>
    <property type="molecule type" value="Genomic_DNA"/>
</dbReference>
<dbReference type="RefSeq" id="WP_180891265.1">
    <property type="nucleotide sequence ID" value="NZ_JACCKD010000001.1"/>
</dbReference>
<evidence type="ECO:0000313" key="3">
    <source>
        <dbReference type="Proteomes" id="UP000582974"/>
    </source>
</evidence>
<name>A0A838A6B3_9PSEU</name>
<gene>
    <name evidence="2" type="ORF">H0B56_02435</name>
</gene>
<dbReference type="InterPro" id="IPR058396">
    <property type="entry name" value="DUF8083"/>
</dbReference>
<dbReference type="Pfam" id="PF26312">
    <property type="entry name" value="DUF8083"/>
    <property type="match status" value="1"/>
</dbReference>
<organism evidence="2 3">
    <name type="scientific">Haloechinothrix aidingensis</name>
    <dbReference type="NCBI Taxonomy" id="2752311"/>
    <lineage>
        <taxon>Bacteria</taxon>
        <taxon>Bacillati</taxon>
        <taxon>Actinomycetota</taxon>
        <taxon>Actinomycetes</taxon>
        <taxon>Pseudonocardiales</taxon>
        <taxon>Pseudonocardiaceae</taxon>
        <taxon>Haloechinothrix</taxon>
    </lineage>
</organism>
<dbReference type="AlphaFoldDB" id="A0A838A6B3"/>
<sequence length="298" mass="32257">MLRPYSAYLRVYEPLSAFNGQVDTATIAESALDSGEAERYEQAMWLRSQAAATPTLLPAELTDGRPEPGTATDMLVCEPEDVPGGADAGVGPGPLVCPLELRARSAAALVSFLGEAHPALRSVIVSGADGSVESVRARANAVLSERESSAMHVLSVNWSVPLPWFTLIDPAQRKLVLGSGAHDPERELSWRTAMADARRRVAEARELAERTLGDEGPTQVLIDTERWLTAFHPHSAVELDYGGLVQLIDDATLESDTSADDVHAIVAALRSGDIEQLTDLFQELREYWGALAARERYN</sequence>
<evidence type="ECO:0000259" key="1">
    <source>
        <dbReference type="Pfam" id="PF26312"/>
    </source>
</evidence>
<keyword evidence="3" id="KW-1185">Reference proteome</keyword>
<protein>
    <recommendedName>
        <fullName evidence="1">DUF8083 domain-containing protein</fullName>
    </recommendedName>
</protein>
<dbReference type="Proteomes" id="UP000582974">
    <property type="component" value="Unassembled WGS sequence"/>
</dbReference>
<feature type="domain" description="DUF8083" evidence="1">
    <location>
        <begin position="5"/>
        <end position="295"/>
    </location>
</feature>
<evidence type="ECO:0000313" key="2">
    <source>
        <dbReference type="EMBL" id="MBA0124395.1"/>
    </source>
</evidence>